<evidence type="ECO:0000313" key="1">
    <source>
        <dbReference type="EMBL" id="ELU10646.1"/>
    </source>
</evidence>
<dbReference type="GO" id="GO:0009838">
    <property type="term" value="P:abscission"/>
    <property type="evidence" value="ECO:0007669"/>
    <property type="project" value="TreeGrafter"/>
</dbReference>
<dbReference type="EnsemblMetazoa" id="CapteT141526">
    <property type="protein sequence ID" value="CapteP141526"/>
    <property type="gene ID" value="CapteG141526"/>
</dbReference>
<dbReference type="Pfam" id="PF22586">
    <property type="entry name" value="ANCHR-like_BBOX"/>
    <property type="match status" value="1"/>
</dbReference>
<protein>
    <recommendedName>
        <fullName evidence="4">B box-type domain-containing protein</fullName>
    </recommendedName>
</protein>
<organism evidence="1">
    <name type="scientific">Capitella teleta</name>
    <name type="common">Polychaete worm</name>
    <dbReference type="NCBI Taxonomy" id="283909"/>
    <lineage>
        <taxon>Eukaryota</taxon>
        <taxon>Metazoa</taxon>
        <taxon>Spiralia</taxon>
        <taxon>Lophotrochozoa</taxon>
        <taxon>Annelida</taxon>
        <taxon>Polychaeta</taxon>
        <taxon>Sedentaria</taxon>
        <taxon>Scolecida</taxon>
        <taxon>Capitellidae</taxon>
        <taxon>Capitella</taxon>
    </lineage>
</organism>
<dbReference type="EMBL" id="KB297336">
    <property type="protein sequence ID" value="ELU10646.1"/>
    <property type="molecule type" value="Genomic_DNA"/>
</dbReference>
<feature type="non-terminal residue" evidence="1">
    <location>
        <position position="1"/>
    </location>
</feature>
<reference evidence="1 3" key="2">
    <citation type="journal article" date="2013" name="Nature">
        <title>Insights into bilaterian evolution from three spiralian genomes.</title>
        <authorList>
            <person name="Simakov O."/>
            <person name="Marletaz F."/>
            <person name="Cho S.J."/>
            <person name="Edsinger-Gonzales E."/>
            <person name="Havlak P."/>
            <person name="Hellsten U."/>
            <person name="Kuo D.H."/>
            <person name="Larsson T."/>
            <person name="Lv J."/>
            <person name="Arendt D."/>
            <person name="Savage R."/>
            <person name="Osoegawa K."/>
            <person name="de Jong P."/>
            <person name="Grimwood J."/>
            <person name="Chapman J.A."/>
            <person name="Shapiro H."/>
            <person name="Aerts A."/>
            <person name="Otillar R.P."/>
            <person name="Terry A.Y."/>
            <person name="Boore J.L."/>
            <person name="Grigoriev I.V."/>
            <person name="Lindberg D.R."/>
            <person name="Seaver E.C."/>
            <person name="Weisblat D.A."/>
            <person name="Putnam N.H."/>
            <person name="Rokhsar D.S."/>
        </authorList>
    </citation>
    <scope>NUCLEOTIDE SEQUENCE</scope>
    <source>
        <strain evidence="1 3">I ESC-2004</strain>
    </source>
</reference>
<dbReference type="GO" id="GO:0044878">
    <property type="term" value="P:mitotic cytokinesis checkpoint signaling"/>
    <property type="evidence" value="ECO:0007669"/>
    <property type="project" value="TreeGrafter"/>
</dbReference>
<dbReference type="AlphaFoldDB" id="R7V2V0"/>
<dbReference type="STRING" id="283909.R7V2V0"/>
<dbReference type="PANTHER" id="PTHR46603">
    <property type="entry name" value="ABSCISSION/NOCUT CHECKPOINT REGULATOR"/>
    <property type="match status" value="1"/>
</dbReference>
<dbReference type="OrthoDB" id="5407799at2759"/>
<evidence type="ECO:0000313" key="3">
    <source>
        <dbReference type="Proteomes" id="UP000014760"/>
    </source>
</evidence>
<dbReference type="EMBL" id="AMQN01005996">
    <property type="status" value="NOT_ANNOTATED_CDS"/>
    <property type="molecule type" value="Genomic_DNA"/>
</dbReference>
<dbReference type="GO" id="GO:0030496">
    <property type="term" value="C:midbody"/>
    <property type="evidence" value="ECO:0007669"/>
    <property type="project" value="TreeGrafter"/>
</dbReference>
<dbReference type="CDD" id="cd19817">
    <property type="entry name" value="Bbox1_ANCHR-like"/>
    <property type="match status" value="1"/>
</dbReference>
<name>R7V2V0_CAPTE</name>
<dbReference type="SUPFAM" id="SSF57845">
    <property type="entry name" value="B-box zinc-binding domain"/>
    <property type="match status" value="1"/>
</dbReference>
<proteinExistence type="predicted"/>
<dbReference type="InterPro" id="IPR044553">
    <property type="entry name" value="Bbox1_ANCHR"/>
</dbReference>
<evidence type="ECO:0000313" key="2">
    <source>
        <dbReference type="EnsemblMetazoa" id="CapteP141526"/>
    </source>
</evidence>
<dbReference type="GO" id="GO:0032154">
    <property type="term" value="C:cleavage furrow"/>
    <property type="evidence" value="ECO:0007669"/>
    <property type="project" value="TreeGrafter"/>
</dbReference>
<dbReference type="HOGENOM" id="CLU_3147426_0_0_1"/>
<dbReference type="GO" id="GO:0032266">
    <property type="term" value="F:phosphatidylinositol-3-phosphate binding"/>
    <property type="evidence" value="ECO:0007669"/>
    <property type="project" value="TreeGrafter"/>
</dbReference>
<keyword evidence="3" id="KW-1185">Reference proteome</keyword>
<gene>
    <name evidence="1" type="ORF">CAPTEDRAFT_141526</name>
</gene>
<dbReference type="GO" id="GO:0005813">
    <property type="term" value="C:centrosome"/>
    <property type="evidence" value="ECO:0007669"/>
    <property type="project" value="TreeGrafter"/>
</dbReference>
<evidence type="ECO:0008006" key="4">
    <source>
        <dbReference type="Google" id="ProtNLM"/>
    </source>
</evidence>
<dbReference type="PANTHER" id="PTHR46603:SF1">
    <property type="entry name" value="ABSCISSION_NOCUT CHECKPOINT REGULATOR"/>
    <property type="match status" value="1"/>
</dbReference>
<sequence>LPWCCICNENATLRCQGCDGDLYCQRCFREGHARFEMTDHTTERYSTKK</sequence>
<reference evidence="2" key="3">
    <citation type="submission" date="2015-06" db="UniProtKB">
        <authorList>
            <consortium name="EnsemblMetazoa"/>
        </authorList>
    </citation>
    <scope>IDENTIFICATION</scope>
</reference>
<accession>R7V2V0</accession>
<dbReference type="Proteomes" id="UP000014760">
    <property type="component" value="Unassembled WGS sequence"/>
</dbReference>
<reference evidence="3" key="1">
    <citation type="submission" date="2012-12" db="EMBL/GenBank/DDBJ databases">
        <authorList>
            <person name="Hellsten U."/>
            <person name="Grimwood J."/>
            <person name="Chapman J.A."/>
            <person name="Shapiro H."/>
            <person name="Aerts A."/>
            <person name="Otillar R.P."/>
            <person name="Terry A.Y."/>
            <person name="Boore J.L."/>
            <person name="Simakov O."/>
            <person name="Marletaz F."/>
            <person name="Cho S.-J."/>
            <person name="Edsinger-Gonzales E."/>
            <person name="Havlak P."/>
            <person name="Kuo D.-H."/>
            <person name="Larsson T."/>
            <person name="Lv J."/>
            <person name="Arendt D."/>
            <person name="Savage R."/>
            <person name="Osoegawa K."/>
            <person name="de Jong P."/>
            <person name="Lindberg D.R."/>
            <person name="Seaver E.C."/>
            <person name="Weisblat D.A."/>
            <person name="Putnam N.H."/>
            <person name="Grigoriev I.V."/>
            <person name="Rokhsar D.S."/>
        </authorList>
    </citation>
    <scope>NUCLEOTIDE SEQUENCE</scope>
    <source>
        <strain evidence="3">I ESC-2004</strain>
    </source>
</reference>